<keyword evidence="2" id="KW-1185">Reference proteome</keyword>
<evidence type="ECO:0000313" key="2">
    <source>
        <dbReference type="Proteomes" id="UP000529795"/>
    </source>
</evidence>
<name>A0A840FG76_9SPHN</name>
<protein>
    <submittedName>
        <fullName evidence="1">Uncharacterized protein</fullName>
    </submittedName>
</protein>
<organism evidence="1 2">
    <name type="scientific">Sphingomonas jinjuensis</name>
    <dbReference type="NCBI Taxonomy" id="535907"/>
    <lineage>
        <taxon>Bacteria</taxon>
        <taxon>Pseudomonadati</taxon>
        <taxon>Pseudomonadota</taxon>
        <taxon>Alphaproteobacteria</taxon>
        <taxon>Sphingomonadales</taxon>
        <taxon>Sphingomonadaceae</taxon>
        <taxon>Sphingomonas</taxon>
    </lineage>
</organism>
<dbReference type="Proteomes" id="UP000529795">
    <property type="component" value="Unassembled WGS sequence"/>
</dbReference>
<reference evidence="1 2" key="1">
    <citation type="submission" date="2020-08" db="EMBL/GenBank/DDBJ databases">
        <title>Genomic Encyclopedia of Type Strains, Phase IV (KMG-IV): sequencing the most valuable type-strain genomes for metagenomic binning, comparative biology and taxonomic classification.</title>
        <authorList>
            <person name="Goeker M."/>
        </authorList>
    </citation>
    <scope>NUCLEOTIDE SEQUENCE [LARGE SCALE GENOMIC DNA]</scope>
    <source>
        <strain evidence="1 2">YC6723</strain>
    </source>
</reference>
<proteinExistence type="predicted"/>
<comment type="caution">
    <text evidence="1">The sequence shown here is derived from an EMBL/GenBank/DDBJ whole genome shotgun (WGS) entry which is preliminary data.</text>
</comment>
<dbReference type="AlphaFoldDB" id="A0A840FG76"/>
<dbReference type="EMBL" id="JACIEV010000010">
    <property type="protein sequence ID" value="MBB4155196.1"/>
    <property type="molecule type" value="Genomic_DNA"/>
</dbReference>
<dbReference type="RefSeq" id="WP_183986473.1">
    <property type="nucleotide sequence ID" value="NZ_JACIEV010000010.1"/>
</dbReference>
<sequence>MIALLLALADGPADFAARAAAMTSVAQQCPRVVTTTDVTVCGLRSADRYRVPFVGPEPGDPRHQSVAAERNKLLARTTPIDEMSPFLVNGGMAGVTVGTGRTGGLDTRKIAP</sequence>
<accession>A0A840FG76</accession>
<evidence type="ECO:0000313" key="1">
    <source>
        <dbReference type="EMBL" id="MBB4155196.1"/>
    </source>
</evidence>
<gene>
    <name evidence="1" type="ORF">GGQ80_003114</name>
</gene>